<evidence type="ECO:0000313" key="1">
    <source>
        <dbReference type="EMBL" id="SKA93836.1"/>
    </source>
</evidence>
<dbReference type="OrthoDB" id="9846226at2"/>
<organism evidence="1 2">
    <name type="scientific">Paucidesulfovibrio gracilis DSM 16080</name>
    <dbReference type="NCBI Taxonomy" id="1121449"/>
    <lineage>
        <taxon>Bacteria</taxon>
        <taxon>Pseudomonadati</taxon>
        <taxon>Thermodesulfobacteriota</taxon>
        <taxon>Desulfovibrionia</taxon>
        <taxon>Desulfovibrionales</taxon>
        <taxon>Desulfovibrionaceae</taxon>
        <taxon>Paucidesulfovibrio</taxon>
    </lineage>
</organism>
<gene>
    <name evidence="1" type="ORF">SAMN02745704_02516</name>
</gene>
<proteinExistence type="predicted"/>
<sequence length="87" mass="9458">MAFDPVDSNAVMETANAIRGFDMDMAETARFDDQTYSSNTIVESVDYQLTSGTNALDFANTGTNWDPNKNILAAYFDGTGAIINGLY</sequence>
<accession>A0A1T4XWC6</accession>
<protein>
    <submittedName>
        <fullName evidence="1">Uncharacterized protein</fullName>
    </submittedName>
</protein>
<keyword evidence="2" id="KW-1185">Reference proteome</keyword>
<evidence type="ECO:0000313" key="2">
    <source>
        <dbReference type="Proteomes" id="UP000190027"/>
    </source>
</evidence>
<reference evidence="1 2" key="1">
    <citation type="submission" date="2017-02" db="EMBL/GenBank/DDBJ databases">
        <authorList>
            <person name="Peterson S.W."/>
        </authorList>
    </citation>
    <scope>NUCLEOTIDE SEQUENCE [LARGE SCALE GENOMIC DNA]</scope>
    <source>
        <strain evidence="1 2">DSM 16080</strain>
    </source>
</reference>
<dbReference type="Proteomes" id="UP000190027">
    <property type="component" value="Unassembled WGS sequence"/>
</dbReference>
<dbReference type="STRING" id="1121449.SAMN02745704_02516"/>
<dbReference type="RefSeq" id="WP_078718053.1">
    <property type="nucleotide sequence ID" value="NZ_FUYC01000018.1"/>
</dbReference>
<dbReference type="AlphaFoldDB" id="A0A1T4XWC6"/>
<dbReference type="EMBL" id="FUYC01000018">
    <property type="protein sequence ID" value="SKA93836.1"/>
    <property type="molecule type" value="Genomic_DNA"/>
</dbReference>
<name>A0A1T4XWC6_9BACT</name>